<gene>
    <name evidence="4" type="ORF">NCTC12219_01498</name>
</gene>
<evidence type="ECO:0000259" key="3">
    <source>
        <dbReference type="SMART" id="SM01007"/>
    </source>
</evidence>
<evidence type="ECO:0000313" key="5">
    <source>
        <dbReference type="Proteomes" id="UP000255103"/>
    </source>
</evidence>
<dbReference type="NCBIfam" id="NF004492">
    <property type="entry name" value="PRK05834.1"/>
    <property type="match status" value="1"/>
</dbReference>
<dbReference type="AlphaFoldDB" id="A0A377JUD5"/>
<reference evidence="4 5" key="1">
    <citation type="submission" date="2018-06" db="EMBL/GenBank/DDBJ databases">
        <authorList>
            <consortium name="Pathogen Informatics"/>
            <person name="Doyle S."/>
        </authorList>
    </citation>
    <scope>NUCLEOTIDE SEQUENCE [LARGE SCALE GENOMIC DNA]</scope>
    <source>
        <strain evidence="4 5">NCTC12219</strain>
    </source>
</reference>
<accession>A0A377JUD5</accession>
<evidence type="ECO:0000313" key="4">
    <source>
        <dbReference type="EMBL" id="STP11601.1"/>
    </source>
</evidence>
<dbReference type="InterPro" id="IPR050197">
    <property type="entry name" value="Aldolase_class_II_sugar_metab"/>
</dbReference>
<keyword evidence="2 4" id="KW-0456">Lyase</keyword>
<dbReference type="PANTHER" id="PTHR22789">
    <property type="entry name" value="FUCULOSE PHOSPHATE ALDOLASE"/>
    <property type="match status" value="1"/>
</dbReference>
<proteinExistence type="predicted"/>
<dbReference type="EC" id="4.1.2.17" evidence="4"/>
<dbReference type="GO" id="GO:0046872">
    <property type="term" value="F:metal ion binding"/>
    <property type="evidence" value="ECO:0007669"/>
    <property type="project" value="UniProtKB-KW"/>
</dbReference>
<dbReference type="PANTHER" id="PTHR22789:SF0">
    <property type="entry name" value="3-OXO-TETRONATE 4-PHOSPHATE DECARBOXYLASE-RELATED"/>
    <property type="match status" value="1"/>
</dbReference>
<dbReference type="Gene3D" id="3.40.225.10">
    <property type="entry name" value="Class II aldolase/adducin N-terminal domain"/>
    <property type="match status" value="1"/>
</dbReference>
<sequence>MNIHTAQVSQELIQNIANVSLSLFRKNFFGIFHGAISARVSKNRFIINKQNAIFDNINADSMIMLYQKQDYRWNEASLHAPIHAAIYESFSEAKFIAYAMPPYLVSYTLKYDKLEPKDYFGYKFLAPSVEIFDPKDYESWAERADTDIPRYFKEHSHSFMLIKGYGVYVYARDLHTLAKIIALIENSCKILHYNADLGEVFQTSAKYDV</sequence>
<dbReference type="InterPro" id="IPR001303">
    <property type="entry name" value="Aldolase_II/adducin_N"/>
</dbReference>
<dbReference type="EMBL" id="UGHX01000001">
    <property type="protein sequence ID" value="STP11601.1"/>
    <property type="molecule type" value="Genomic_DNA"/>
</dbReference>
<dbReference type="Proteomes" id="UP000255103">
    <property type="component" value="Unassembled WGS sequence"/>
</dbReference>
<keyword evidence="1" id="KW-0479">Metal-binding</keyword>
<protein>
    <submittedName>
        <fullName evidence="4">L-fuculose-1-phosphate aldolase</fullName>
        <ecNumber evidence="4">4.1.2.17</ecNumber>
    </submittedName>
</protein>
<name>A0A377JUD5_9HELI</name>
<dbReference type="GO" id="GO:0019323">
    <property type="term" value="P:pentose catabolic process"/>
    <property type="evidence" value="ECO:0007669"/>
    <property type="project" value="TreeGrafter"/>
</dbReference>
<dbReference type="GO" id="GO:0008738">
    <property type="term" value="F:L-fuculose-phosphate aldolase activity"/>
    <property type="evidence" value="ECO:0007669"/>
    <property type="project" value="UniProtKB-EC"/>
</dbReference>
<dbReference type="RefSeq" id="WP_115722417.1">
    <property type="nucleotide sequence ID" value="NZ_UGHX01000001.1"/>
</dbReference>
<dbReference type="GO" id="GO:0005829">
    <property type="term" value="C:cytosol"/>
    <property type="evidence" value="ECO:0007669"/>
    <property type="project" value="TreeGrafter"/>
</dbReference>
<evidence type="ECO:0000256" key="2">
    <source>
        <dbReference type="ARBA" id="ARBA00023239"/>
    </source>
</evidence>
<feature type="domain" description="Class II aldolase/adducin N-terminal" evidence="3">
    <location>
        <begin position="14"/>
        <end position="192"/>
    </location>
</feature>
<dbReference type="InterPro" id="IPR036409">
    <property type="entry name" value="Aldolase_II/adducin_N_sf"/>
</dbReference>
<organism evidence="4 5">
    <name type="scientific">Helicobacter cinaedi</name>
    <dbReference type="NCBI Taxonomy" id="213"/>
    <lineage>
        <taxon>Bacteria</taxon>
        <taxon>Pseudomonadati</taxon>
        <taxon>Campylobacterota</taxon>
        <taxon>Epsilonproteobacteria</taxon>
        <taxon>Campylobacterales</taxon>
        <taxon>Helicobacteraceae</taxon>
        <taxon>Helicobacter</taxon>
    </lineage>
</organism>
<dbReference type="SUPFAM" id="SSF53639">
    <property type="entry name" value="AraD/HMP-PK domain-like"/>
    <property type="match status" value="1"/>
</dbReference>
<dbReference type="SMART" id="SM01007">
    <property type="entry name" value="Aldolase_II"/>
    <property type="match status" value="1"/>
</dbReference>
<evidence type="ECO:0000256" key="1">
    <source>
        <dbReference type="ARBA" id="ARBA00022723"/>
    </source>
</evidence>
<dbReference type="Pfam" id="PF00596">
    <property type="entry name" value="Aldolase_II"/>
    <property type="match status" value="1"/>
</dbReference>